<dbReference type="Gene3D" id="2.10.25.10">
    <property type="entry name" value="Laminin"/>
    <property type="match status" value="3"/>
</dbReference>
<reference evidence="9 10" key="1">
    <citation type="submission" date="2024-04" db="EMBL/GenBank/DDBJ databases">
        <authorList>
            <consortium name="Genoscope - CEA"/>
            <person name="William W."/>
        </authorList>
    </citation>
    <scope>NUCLEOTIDE SEQUENCE [LARGE SCALE GENOMIC DNA]</scope>
</reference>
<keyword evidence="10" id="KW-1185">Reference proteome</keyword>
<dbReference type="SUPFAM" id="SSF57196">
    <property type="entry name" value="EGF/Laminin"/>
    <property type="match status" value="2"/>
</dbReference>
<evidence type="ECO:0000313" key="10">
    <source>
        <dbReference type="Proteomes" id="UP001497497"/>
    </source>
</evidence>
<dbReference type="CDD" id="cd00041">
    <property type="entry name" value="CUB"/>
    <property type="match status" value="3"/>
</dbReference>
<dbReference type="PANTHER" id="PTHR24251">
    <property type="entry name" value="OVOCHYMASE-RELATED"/>
    <property type="match status" value="1"/>
</dbReference>
<evidence type="ECO:0000256" key="1">
    <source>
        <dbReference type="ARBA" id="ARBA00022536"/>
    </source>
</evidence>
<evidence type="ECO:0000256" key="6">
    <source>
        <dbReference type="SAM" id="SignalP"/>
    </source>
</evidence>
<dbReference type="InterPro" id="IPR035914">
    <property type="entry name" value="Sperma_CUB_dom_sf"/>
</dbReference>
<dbReference type="InterPro" id="IPR049883">
    <property type="entry name" value="NOTCH1_EGF-like"/>
</dbReference>
<evidence type="ECO:0000256" key="4">
    <source>
        <dbReference type="ARBA" id="ARBA00023157"/>
    </source>
</evidence>
<dbReference type="PROSITE" id="PS01180">
    <property type="entry name" value="CUB"/>
    <property type="match status" value="3"/>
</dbReference>
<dbReference type="Pfam" id="PF07645">
    <property type="entry name" value="EGF_CA"/>
    <property type="match status" value="4"/>
</dbReference>
<evidence type="ECO:0000256" key="2">
    <source>
        <dbReference type="ARBA" id="ARBA00022729"/>
    </source>
</evidence>
<dbReference type="Gene3D" id="2.170.300.10">
    <property type="entry name" value="Tie2 ligand-binding domain superfamily"/>
    <property type="match status" value="1"/>
</dbReference>
<feature type="domain" description="CUB" evidence="7">
    <location>
        <begin position="27"/>
        <end position="140"/>
    </location>
</feature>
<gene>
    <name evidence="9" type="ORF">GSLYS_00014331001</name>
</gene>
<dbReference type="SMART" id="SM00181">
    <property type="entry name" value="EGF"/>
    <property type="match status" value="10"/>
</dbReference>
<feature type="domain" description="CUB" evidence="7">
    <location>
        <begin position="696"/>
        <end position="805"/>
    </location>
</feature>
<dbReference type="PROSITE" id="PS50026">
    <property type="entry name" value="EGF_3"/>
    <property type="match status" value="1"/>
</dbReference>
<keyword evidence="2 6" id="KW-0732">Signal</keyword>
<dbReference type="InterPro" id="IPR000742">
    <property type="entry name" value="EGF"/>
</dbReference>
<evidence type="ECO:0000259" key="7">
    <source>
        <dbReference type="PROSITE" id="PS01180"/>
    </source>
</evidence>
<dbReference type="InterPro" id="IPR018097">
    <property type="entry name" value="EGF_Ca-bd_CS"/>
</dbReference>
<name>A0AAV2I789_LYMST</name>
<dbReference type="InterPro" id="IPR000859">
    <property type="entry name" value="CUB_dom"/>
</dbReference>
<dbReference type="PRINTS" id="PR00011">
    <property type="entry name" value="EGFLAMININ"/>
</dbReference>
<keyword evidence="1 5" id="KW-0245">EGF-like domain</keyword>
<evidence type="ECO:0000259" key="8">
    <source>
        <dbReference type="PROSITE" id="PS50026"/>
    </source>
</evidence>
<organism evidence="9 10">
    <name type="scientific">Lymnaea stagnalis</name>
    <name type="common">Great pond snail</name>
    <name type="synonym">Helix stagnalis</name>
    <dbReference type="NCBI Taxonomy" id="6523"/>
    <lineage>
        <taxon>Eukaryota</taxon>
        <taxon>Metazoa</taxon>
        <taxon>Spiralia</taxon>
        <taxon>Lophotrochozoa</taxon>
        <taxon>Mollusca</taxon>
        <taxon>Gastropoda</taxon>
        <taxon>Heterobranchia</taxon>
        <taxon>Euthyneura</taxon>
        <taxon>Panpulmonata</taxon>
        <taxon>Hygrophila</taxon>
        <taxon>Lymnaeoidea</taxon>
        <taxon>Lymnaeidae</taxon>
        <taxon>Lymnaea</taxon>
    </lineage>
</organism>
<dbReference type="Proteomes" id="UP001497497">
    <property type="component" value="Unassembled WGS sequence"/>
</dbReference>
<accession>A0AAV2I789</accession>
<dbReference type="PANTHER" id="PTHR24251:SF37">
    <property type="entry name" value="CUB DOMAIN-CONTAINING PROTEIN"/>
    <property type="match status" value="1"/>
</dbReference>
<feature type="signal peptide" evidence="6">
    <location>
        <begin position="1"/>
        <end position="22"/>
    </location>
</feature>
<feature type="chain" id="PRO_5043976852" evidence="6">
    <location>
        <begin position="23"/>
        <end position="908"/>
    </location>
</feature>
<dbReference type="AlphaFoldDB" id="A0AAV2I789"/>
<dbReference type="PROSITE" id="PS01187">
    <property type="entry name" value="EGF_CA"/>
    <property type="match status" value="2"/>
</dbReference>
<keyword evidence="3" id="KW-0677">Repeat</keyword>
<keyword evidence="4" id="KW-1015">Disulfide bond</keyword>
<dbReference type="InterPro" id="IPR001881">
    <property type="entry name" value="EGF-like_Ca-bd_dom"/>
</dbReference>
<dbReference type="SMART" id="SM00042">
    <property type="entry name" value="CUB"/>
    <property type="match status" value="3"/>
</dbReference>
<dbReference type="InterPro" id="IPR000152">
    <property type="entry name" value="EGF-type_Asp/Asn_hydroxyl_site"/>
</dbReference>
<dbReference type="PROSITE" id="PS00010">
    <property type="entry name" value="ASX_HYDROXYL"/>
    <property type="match status" value="4"/>
</dbReference>
<evidence type="ECO:0000313" key="9">
    <source>
        <dbReference type="EMBL" id="CAL1540682.1"/>
    </source>
</evidence>
<evidence type="ECO:0000256" key="3">
    <source>
        <dbReference type="ARBA" id="ARBA00022737"/>
    </source>
</evidence>
<protein>
    <submittedName>
        <fullName evidence="9">Uncharacterized protein</fullName>
    </submittedName>
</protein>
<feature type="domain" description="CUB" evidence="7">
    <location>
        <begin position="356"/>
        <end position="469"/>
    </location>
</feature>
<comment type="caution">
    <text evidence="5">Lacks conserved residue(s) required for the propagation of feature annotation.</text>
</comment>
<dbReference type="Pfam" id="PF00431">
    <property type="entry name" value="CUB"/>
    <property type="match status" value="3"/>
</dbReference>
<dbReference type="GO" id="GO:0005509">
    <property type="term" value="F:calcium ion binding"/>
    <property type="evidence" value="ECO:0007669"/>
    <property type="project" value="InterPro"/>
</dbReference>
<proteinExistence type="predicted"/>
<dbReference type="SUPFAM" id="SSF49854">
    <property type="entry name" value="Spermadhesin, CUB domain"/>
    <property type="match status" value="3"/>
</dbReference>
<comment type="caution">
    <text evidence="9">The sequence shown here is derived from an EMBL/GenBank/DDBJ whole genome shotgun (WGS) entry which is preliminary data.</text>
</comment>
<dbReference type="SMART" id="SM00179">
    <property type="entry name" value="EGF_CA"/>
    <property type="match status" value="4"/>
</dbReference>
<evidence type="ECO:0000256" key="5">
    <source>
        <dbReference type="PROSITE-ProRule" id="PRU00076"/>
    </source>
</evidence>
<dbReference type="Gene3D" id="2.60.120.290">
    <property type="entry name" value="Spermadhesin, CUB domain"/>
    <property type="match status" value="3"/>
</dbReference>
<dbReference type="EMBL" id="CAXITT010000394">
    <property type="protein sequence ID" value="CAL1540682.1"/>
    <property type="molecule type" value="Genomic_DNA"/>
</dbReference>
<feature type="domain" description="EGF-like" evidence="8">
    <location>
        <begin position="314"/>
        <end position="354"/>
    </location>
</feature>
<dbReference type="PROSITE" id="PS01186">
    <property type="entry name" value="EGF_2"/>
    <property type="match status" value="1"/>
</dbReference>
<sequence>MDLSHGVLCAFWILGIVSCCLGQTLKCGDISTSQAGTIMSPNFPSNYPDTVTCNWTITVASNQVITLRFHRFGVDPSDRVTFYDGNSTSGPVLKGNLSGYWEDARVSNVRIRTTGPSLHIVFRAWGAPSGIGFSASYWAHECQPFTFGMDYCVNTCSCNQNNTLFCNNTSGECTCKSGWETTTCDTCTFGYQCKDPFSDCFKKVGSNACECRQGLEINQRTGQCDSTCTTQQNQCSHACGVISKNPYIQQCYCPHGMKLDPANNRTCVECTGWSFGEDCKHQATCVRERTQMVNKINGSCTCYTNWTSVDCSQDVDECSLDVCNRSISRCMNFYGNYACDCKGGYEKADEPTCRECGRTLTNSTGTITVSDYYYNEKPEVCWWTIIVDADNVIDLNFTGLYIYQDGQINYMNIYDGPNISAPLLRHIDGLTYHRGRLPGLIRSSGNTIHMIQYSNHHYVYGFQVSYRTQKCKIDFYGVNCSTPCNCFKNNTEYCDSITGECMCKKQWTSSDCTVDKNECLVDPLACPNNSECRNLQPGYECDCYLGLLKNTQGECVFANGTVSNGTSSSCSRRCSGLCVHIKASGQEQCYCPIGTELVGDTCTNCHAGTFGPNCSFQCSCSKNNTVSCNPVTGRCECKPGWTSATCTQDFDECYFDSYKCPQKSTCRNTPGDYECSCDSIYSLENVDARTCRKIDCHHTLTAPSGNLSSPNYPSNYFYDTNCTWIITAEPGNVISVRFEAFTTYPLTDYLTFYNGDNVNGQIIGRYTGELNRTVPRLVRSVGNSMFISFTTLNMDRGFSAKYYTHPCPDFMFGDTCYEPCRCNITNTDYCDNIKGDCLCKLGWKGYTCIDDVSECLGINNFLCPPDSDCRNTDGNYTCICHQGFLKNTSTNLCDQSNLSPVSYYSNGV</sequence>